<dbReference type="AlphaFoldDB" id="A0A2K3K7I3"/>
<reference evidence="1 2" key="1">
    <citation type="journal article" date="2014" name="Am. J. Bot.">
        <title>Genome assembly and annotation for red clover (Trifolium pratense; Fabaceae).</title>
        <authorList>
            <person name="Istvanek J."/>
            <person name="Jaros M."/>
            <person name="Krenek A."/>
            <person name="Repkova J."/>
        </authorList>
    </citation>
    <scope>NUCLEOTIDE SEQUENCE [LARGE SCALE GENOMIC DNA]</scope>
    <source>
        <strain evidence="2">cv. Tatra</strain>
        <tissue evidence="1">Young leaves</tissue>
    </source>
</reference>
<protein>
    <submittedName>
        <fullName evidence="1">Uncharacterized protein</fullName>
    </submittedName>
</protein>
<comment type="caution">
    <text evidence="1">The sequence shown here is derived from an EMBL/GenBank/DDBJ whole genome shotgun (WGS) entry which is preliminary data.</text>
</comment>
<proteinExistence type="predicted"/>
<evidence type="ECO:0000313" key="1">
    <source>
        <dbReference type="EMBL" id="PNX62250.1"/>
    </source>
</evidence>
<evidence type="ECO:0000313" key="2">
    <source>
        <dbReference type="Proteomes" id="UP000236291"/>
    </source>
</evidence>
<name>A0A2K3K7I3_TRIPR</name>
<dbReference type="EMBL" id="ASHM01146549">
    <property type="protein sequence ID" value="PNX62250.1"/>
    <property type="molecule type" value="Genomic_DNA"/>
</dbReference>
<feature type="non-terminal residue" evidence="1">
    <location>
        <position position="1"/>
    </location>
</feature>
<sequence>DYERISSMEELTETHGTISLNFPRPARYRRYGERLAAMLAQWNHPNMEGAGR</sequence>
<accession>A0A2K3K7I3</accession>
<reference evidence="1 2" key="2">
    <citation type="journal article" date="2017" name="Front. Plant Sci.">
        <title>Gene Classification and Mining of Molecular Markers Useful in Red Clover (Trifolium pratense) Breeding.</title>
        <authorList>
            <person name="Istvanek J."/>
            <person name="Dluhosova J."/>
            <person name="Dluhos P."/>
            <person name="Patkova L."/>
            <person name="Nedelnik J."/>
            <person name="Repkova J."/>
        </authorList>
    </citation>
    <scope>NUCLEOTIDE SEQUENCE [LARGE SCALE GENOMIC DNA]</scope>
    <source>
        <strain evidence="2">cv. Tatra</strain>
        <tissue evidence="1">Young leaves</tissue>
    </source>
</reference>
<gene>
    <name evidence="1" type="ORF">L195_g061061</name>
</gene>
<organism evidence="1 2">
    <name type="scientific">Trifolium pratense</name>
    <name type="common">Red clover</name>
    <dbReference type="NCBI Taxonomy" id="57577"/>
    <lineage>
        <taxon>Eukaryota</taxon>
        <taxon>Viridiplantae</taxon>
        <taxon>Streptophyta</taxon>
        <taxon>Embryophyta</taxon>
        <taxon>Tracheophyta</taxon>
        <taxon>Spermatophyta</taxon>
        <taxon>Magnoliopsida</taxon>
        <taxon>eudicotyledons</taxon>
        <taxon>Gunneridae</taxon>
        <taxon>Pentapetalae</taxon>
        <taxon>rosids</taxon>
        <taxon>fabids</taxon>
        <taxon>Fabales</taxon>
        <taxon>Fabaceae</taxon>
        <taxon>Papilionoideae</taxon>
        <taxon>50 kb inversion clade</taxon>
        <taxon>NPAAA clade</taxon>
        <taxon>Hologalegina</taxon>
        <taxon>IRL clade</taxon>
        <taxon>Trifolieae</taxon>
        <taxon>Trifolium</taxon>
    </lineage>
</organism>
<dbReference type="Proteomes" id="UP000236291">
    <property type="component" value="Unassembled WGS sequence"/>
</dbReference>